<reference evidence="2" key="1">
    <citation type="submission" date="2016-10" db="EMBL/GenBank/DDBJ databases">
        <authorList>
            <person name="Varghese N."/>
            <person name="Submissions S."/>
        </authorList>
    </citation>
    <scope>NUCLEOTIDE SEQUENCE [LARGE SCALE GENOMIC DNA]</scope>
    <source>
        <strain evidence="2">CGMCC 1.10218</strain>
    </source>
</reference>
<proteinExistence type="predicted"/>
<protein>
    <submittedName>
        <fullName evidence="1">Uncharacterized protein</fullName>
    </submittedName>
</protein>
<evidence type="ECO:0000313" key="2">
    <source>
        <dbReference type="Proteomes" id="UP000199223"/>
    </source>
</evidence>
<organism evidence="1 2">
    <name type="scientific">Deinococcus reticulitermitis</name>
    <dbReference type="NCBI Taxonomy" id="856736"/>
    <lineage>
        <taxon>Bacteria</taxon>
        <taxon>Thermotogati</taxon>
        <taxon>Deinococcota</taxon>
        <taxon>Deinococci</taxon>
        <taxon>Deinococcales</taxon>
        <taxon>Deinococcaceae</taxon>
        <taxon>Deinococcus</taxon>
    </lineage>
</organism>
<keyword evidence="2" id="KW-1185">Reference proteome</keyword>
<dbReference type="Proteomes" id="UP000199223">
    <property type="component" value="Unassembled WGS sequence"/>
</dbReference>
<dbReference type="RefSeq" id="WP_177183193.1">
    <property type="nucleotide sequence ID" value="NZ_FNZA01000012.1"/>
</dbReference>
<dbReference type="EMBL" id="FNZA01000012">
    <property type="protein sequence ID" value="SEJ61702.1"/>
    <property type="molecule type" value="Genomic_DNA"/>
</dbReference>
<gene>
    <name evidence="1" type="ORF">SAMN04488058_11226</name>
</gene>
<evidence type="ECO:0000313" key="1">
    <source>
        <dbReference type="EMBL" id="SEJ61702.1"/>
    </source>
</evidence>
<dbReference type="STRING" id="856736.SAMN04488058_11226"/>
<name>A0A1H7AI03_9DEIO</name>
<dbReference type="AlphaFoldDB" id="A0A1H7AI03"/>
<accession>A0A1H7AI03</accession>
<sequence length="56" mass="6848">MHNPYTHYSALRVEHLRAEAARERLLRLTRPEPKPRPRLSLRELSLREVLLRWHLI</sequence>